<gene>
    <name evidence="1" type="ordered locus">MTR_8g006040</name>
</gene>
<reference evidence="2" key="3">
    <citation type="submission" date="2015-04" db="UniProtKB">
        <authorList>
            <consortium name="EnsemblPlants"/>
        </authorList>
    </citation>
    <scope>IDENTIFICATION</scope>
    <source>
        <strain evidence="2">cv. Jemalong A17</strain>
    </source>
</reference>
<dbReference type="HOGENOM" id="CLU_2593456_0_0_1"/>
<evidence type="ECO:0000313" key="3">
    <source>
        <dbReference type="Proteomes" id="UP000002051"/>
    </source>
</evidence>
<evidence type="ECO:0000313" key="1">
    <source>
        <dbReference type="EMBL" id="AET01177.1"/>
    </source>
</evidence>
<dbReference type="EnsemblPlants" id="AET01177">
    <property type="protein sequence ID" value="AET01177"/>
    <property type="gene ID" value="MTR_8g006040"/>
</dbReference>
<evidence type="ECO:0000313" key="2">
    <source>
        <dbReference type="EnsemblPlants" id="AET01177"/>
    </source>
</evidence>
<proteinExistence type="predicted"/>
<accession>G7LBK5</accession>
<dbReference type="EMBL" id="CM001224">
    <property type="protein sequence ID" value="AET01177.1"/>
    <property type="molecule type" value="Genomic_DNA"/>
</dbReference>
<dbReference type="Proteomes" id="UP000002051">
    <property type="component" value="Chromosome 8"/>
</dbReference>
<dbReference type="PaxDb" id="3880-AET01177"/>
<reference evidence="1 3" key="1">
    <citation type="journal article" date="2011" name="Nature">
        <title>The Medicago genome provides insight into the evolution of rhizobial symbioses.</title>
        <authorList>
            <person name="Young N.D."/>
            <person name="Debelle F."/>
            <person name="Oldroyd G.E."/>
            <person name="Geurts R."/>
            <person name="Cannon S.B."/>
            <person name="Udvardi M.K."/>
            <person name="Benedito V.A."/>
            <person name="Mayer K.F."/>
            <person name="Gouzy J."/>
            <person name="Schoof H."/>
            <person name="Van de Peer Y."/>
            <person name="Proost S."/>
            <person name="Cook D.R."/>
            <person name="Meyers B.C."/>
            <person name="Spannagl M."/>
            <person name="Cheung F."/>
            <person name="De Mita S."/>
            <person name="Krishnakumar V."/>
            <person name="Gundlach H."/>
            <person name="Zhou S."/>
            <person name="Mudge J."/>
            <person name="Bharti A.K."/>
            <person name="Murray J.D."/>
            <person name="Naoumkina M.A."/>
            <person name="Rosen B."/>
            <person name="Silverstein K.A."/>
            <person name="Tang H."/>
            <person name="Rombauts S."/>
            <person name="Zhao P.X."/>
            <person name="Zhou P."/>
            <person name="Barbe V."/>
            <person name="Bardou P."/>
            <person name="Bechner M."/>
            <person name="Bellec A."/>
            <person name="Berger A."/>
            <person name="Berges H."/>
            <person name="Bidwell S."/>
            <person name="Bisseling T."/>
            <person name="Choisne N."/>
            <person name="Couloux A."/>
            <person name="Denny R."/>
            <person name="Deshpande S."/>
            <person name="Dai X."/>
            <person name="Doyle J.J."/>
            <person name="Dudez A.M."/>
            <person name="Farmer A.D."/>
            <person name="Fouteau S."/>
            <person name="Franken C."/>
            <person name="Gibelin C."/>
            <person name="Gish J."/>
            <person name="Goldstein S."/>
            <person name="Gonzalez A.J."/>
            <person name="Green P.J."/>
            <person name="Hallab A."/>
            <person name="Hartog M."/>
            <person name="Hua A."/>
            <person name="Humphray S.J."/>
            <person name="Jeong D.H."/>
            <person name="Jing Y."/>
            <person name="Jocker A."/>
            <person name="Kenton S.M."/>
            <person name="Kim D.J."/>
            <person name="Klee K."/>
            <person name="Lai H."/>
            <person name="Lang C."/>
            <person name="Lin S."/>
            <person name="Macmil S.L."/>
            <person name="Magdelenat G."/>
            <person name="Matthews L."/>
            <person name="McCorrison J."/>
            <person name="Monaghan E.L."/>
            <person name="Mun J.H."/>
            <person name="Najar F.Z."/>
            <person name="Nicholson C."/>
            <person name="Noirot C."/>
            <person name="O'Bleness M."/>
            <person name="Paule C.R."/>
            <person name="Poulain J."/>
            <person name="Prion F."/>
            <person name="Qin B."/>
            <person name="Qu C."/>
            <person name="Retzel E.F."/>
            <person name="Riddle C."/>
            <person name="Sallet E."/>
            <person name="Samain S."/>
            <person name="Samson N."/>
            <person name="Sanders I."/>
            <person name="Saurat O."/>
            <person name="Scarpelli C."/>
            <person name="Schiex T."/>
            <person name="Segurens B."/>
            <person name="Severin A.J."/>
            <person name="Sherrier D.J."/>
            <person name="Shi R."/>
            <person name="Sims S."/>
            <person name="Singer S.R."/>
            <person name="Sinharoy S."/>
            <person name="Sterck L."/>
            <person name="Viollet A."/>
            <person name="Wang B.B."/>
            <person name="Wang K."/>
            <person name="Wang M."/>
            <person name="Wang X."/>
            <person name="Warfsmann J."/>
            <person name="Weissenbach J."/>
            <person name="White D.D."/>
            <person name="White J.D."/>
            <person name="Wiley G.B."/>
            <person name="Wincker P."/>
            <person name="Xing Y."/>
            <person name="Yang L."/>
            <person name="Yao Z."/>
            <person name="Ying F."/>
            <person name="Zhai J."/>
            <person name="Zhou L."/>
            <person name="Zuber A."/>
            <person name="Denarie J."/>
            <person name="Dixon R.A."/>
            <person name="May G.D."/>
            <person name="Schwartz D.C."/>
            <person name="Rogers J."/>
            <person name="Quetier F."/>
            <person name="Town C.D."/>
            <person name="Roe B.A."/>
        </authorList>
    </citation>
    <scope>NUCLEOTIDE SEQUENCE [LARGE SCALE GENOMIC DNA]</scope>
    <source>
        <strain evidence="1">A17</strain>
        <strain evidence="2 3">cv. Jemalong A17</strain>
    </source>
</reference>
<reference evidence="1 3" key="2">
    <citation type="journal article" date="2014" name="BMC Genomics">
        <title>An improved genome release (version Mt4.0) for the model legume Medicago truncatula.</title>
        <authorList>
            <person name="Tang H."/>
            <person name="Krishnakumar V."/>
            <person name="Bidwell S."/>
            <person name="Rosen B."/>
            <person name="Chan A."/>
            <person name="Zhou S."/>
            <person name="Gentzbittel L."/>
            <person name="Childs K.L."/>
            <person name="Yandell M."/>
            <person name="Gundlach H."/>
            <person name="Mayer K.F."/>
            <person name="Schwartz D.C."/>
            <person name="Town C.D."/>
        </authorList>
    </citation>
    <scope>GENOME REANNOTATION</scope>
    <source>
        <strain evidence="2 3">cv. Jemalong A17</strain>
    </source>
</reference>
<keyword evidence="3" id="KW-1185">Reference proteome</keyword>
<sequence length="80" mass="9631">MERPFPYLNNSSFSERRWSCPARKKRLVRLSERGLVELAKQGFLGRENLDKLEFRNHCILDKQHRVKFESGIHSDFWILL</sequence>
<name>G7LBK5_MEDTR</name>
<organism evidence="1 3">
    <name type="scientific">Medicago truncatula</name>
    <name type="common">Barrel medic</name>
    <name type="synonym">Medicago tribuloides</name>
    <dbReference type="NCBI Taxonomy" id="3880"/>
    <lineage>
        <taxon>Eukaryota</taxon>
        <taxon>Viridiplantae</taxon>
        <taxon>Streptophyta</taxon>
        <taxon>Embryophyta</taxon>
        <taxon>Tracheophyta</taxon>
        <taxon>Spermatophyta</taxon>
        <taxon>Magnoliopsida</taxon>
        <taxon>eudicotyledons</taxon>
        <taxon>Gunneridae</taxon>
        <taxon>Pentapetalae</taxon>
        <taxon>rosids</taxon>
        <taxon>fabids</taxon>
        <taxon>Fabales</taxon>
        <taxon>Fabaceae</taxon>
        <taxon>Papilionoideae</taxon>
        <taxon>50 kb inversion clade</taxon>
        <taxon>NPAAA clade</taxon>
        <taxon>Hologalegina</taxon>
        <taxon>IRL clade</taxon>
        <taxon>Trifolieae</taxon>
        <taxon>Medicago</taxon>
    </lineage>
</organism>
<dbReference type="AlphaFoldDB" id="G7LBK5"/>
<protein>
    <submittedName>
        <fullName evidence="1 2">Uncharacterized protein</fullName>
    </submittedName>
</protein>
<dbReference type="OMA" id="LEFRNHC"/>